<evidence type="ECO:0000313" key="10">
    <source>
        <dbReference type="Proteomes" id="UP000050867"/>
    </source>
</evidence>
<evidence type="ECO:0000256" key="1">
    <source>
        <dbReference type="ARBA" id="ARBA00004651"/>
    </source>
</evidence>
<evidence type="ECO:0000256" key="3">
    <source>
        <dbReference type="ARBA" id="ARBA00022692"/>
    </source>
</evidence>
<dbReference type="AlphaFoldDB" id="A0A0T6LNM8"/>
<protein>
    <recommendedName>
        <fullName evidence="8">Type II secretion system protein GspF domain-containing protein</fullName>
    </recommendedName>
</protein>
<feature type="transmembrane region" description="Helical" evidence="7">
    <location>
        <begin position="236"/>
        <end position="260"/>
    </location>
</feature>
<dbReference type="PANTHER" id="PTHR35007:SF3">
    <property type="entry name" value="POSSIBLE CONSERVED ALANINE RICH MEMBRANE PROTEIN"/>
    <property type="match status" value="1"/>
</dbReference>
<dbReference type="InterPro" id="IPR018076">
    <property type="entry name" value="T2SS_GspF_dom"/>
</dbReference>
<evidence type="ECO:0000313" key="9">
    <source>
        <dbReference type="EMBL" id="KRV47576.1"/>
    </source>
</evidence>
<comment type="subcellular location">
    <subcellularLocation>
        <location evidence="1">Cell membrane</location>
        <topology evidence="1">Multi-pass membrane protein</topology>
    </subcellularLocation>
</comment>
<evidence type="ECO:0000256" key="7">
    <source>
        <dbReference type="SAM" id="Phobius"/>
    </source>
</evidence>
<keyword evidence="10" id="KW-1185">Reference proteome</keyword>
<keyword evidence="2" id="KW-1003">Cell membrane</keyword>
<feature type="region of interest" description="Disordered" evidence="6">
    <location>
        <begin position="48"/>
        <end position="67"/>
    </location>
</feature>
<keyword evidence="5 7" id="KW-0472">Membrane</keyword>
<evidence type="ECO:0000256" key="2">
    <source>
        <dbReference type="ARBA" id="ARBA00022475"/>
    </source>
</evidence>
<dbReference type="PANTHER" id="PTHR35007">
    <property type="entry name" value="INTEGRAL MEMBRANE PROTEIN-RELATED"/>
    <property type="match status" value="1"/>
</dbReference>
<dbReference type="STRING" id="76728.AQ490_06690"/>
<sequence>MTGLLRSLPLLALLSCGGVALWSAVAAGRRSRALRLRVRALAGCGKPQRTPWRDRLPGRASRRSGLPGTALGAPAAGIGTAALVGGPEGVLAGALLAVAVLAWWRRGALVGAPQRGSAADVERVRRELPLVADLLAACFAAGAGPRQAAEAVGGSVGGPLGEQLTRVGAELRLGGDPAQCWARFTSTLPAAADLGRRMERACASGAPPVRPVEALAAQCRAEAAQTGRARARRAGVLATAPLGLCFLPAFLLVGVVPMVIGLTGTMLAGG</sequence>
<dbReference type="Proteomes" id="UP000050867">
    <property type="component" value="Unassembled WGS sequence"/>
</dbReference>
<evidence type="ECO:0000256" key="5">
    <source>
        <dbReference type="ARBA" id="ARBA00023136"/>
    </source>
</evidence>
<evidence type="ECO:0000259" key="8">
    <source>
        <dbReference type="Pfam" id="PF00482"/>
    </source>
</evidence>
<dbReference type="RefSeq" id="WP_018386167.1">
    <property type="nucleotide sequence ID" value="NZ_LLZU01000036.1"/>
</dbReference>
<keyword evidence="3 7" id="KW-0812">Transmembrane</keyword>
<dbReference type="OrthoDB" id="3267562at2"/>
<dbReference type="EMBL" id="LLZU01000036">
    <property type="protein sequence ID" value="KRV47576.1"/>
    <property type="molecule type" value="Genomic_DNA"/>
</dbReference>
<comment type="caution">
    <text evidence="9">The sequence shown here is derived from an EMBL/GenBank/DDBJ whole genome shotgun (WGS) entry which is preliminary data.</text>
</comment>
<feature type="domain" description="Type II secretion system protein GspF" evidence="8">
    <location>
        <begin position="132"/>
        <end position="255"/>
    </location>
</feature>
<keyword evidence="4 7" id="KW-1133">Transmembrane helix</keyword>
<organism evidence="9 10">
    <name type="scientific">Wenjunlia vitaminophila</name>
    <name type="common">Streptomyces vitaminophilus</name>
    <dbReference type="NCBI Taxonomy" id="76728"/>
    <lineage>
        <taxon>Bacteria</taxon>
        <taxon>Bacillati</taxon>
        <taxon>Actinomycetota</taxon>
        <taxon>Actinomycetes</taxon>
        <taxon>Kitasatosporales</taxon>
        <taxon>Streptomycetaceae</taxon>
        <taxon>Wenjunlia</taxon>
    </lineage>
</organism>
<dbReference type="GO" id="GO:0005886">
    <property type="term" value="C:plasma membrane"/>
    <property type="evidence" value="ECO:0007669"/>
    <property type="project" value="UniProtKB-SubCell"/>
</dbReference>
<gene>
    <name evidence="9" type="ORF">AQ490_06690</name>
</gene>
<evidence type="ECO:0000256" key="4">
    <source>
        <dbReference type="ARBA" id="ARBA00022989"/>
    </source>
</evidence>
<evidence type="ECO:0000256" key="6">
    <source>
        <dbReference type="SAM" id="MobiDB-lite"/>
    </source>
</evidence>
<name>A0A0T6LNM8_WENVI</name>
<proteinExistence type="predicted"/>
<accession>A0A0T6LNM8</accession>
<reference evidence="9 10" key="1">
    <citation type="submission" date="2015-10" db="EMBL/GenBank/DDBJ databases">
        <title>Draft genome sequence of pyrrolomycin-producing Streptomyces vitaminophilus.</title>
        <authorList>
            <person name="Graham D.E."/>
            <person name="Mahan K.M."/>
            <person name="Klingeman D.M."/>
            <person name="Hettich R.L."/>
            <person name="Parry R.J."/>
        </authorList>
    </citation>
    <scope>NUCLEOTIDE SEQUENCE [LARGE SCALE GENOMIC DNA]</scope>
    <source>
        <strain evidence="9 10">ATCC 31673</strain>
    </source>
</reference>
<dbReference type="eggNOG" id="COG2064">
    <property type="taxonomic scope" value="Bacteria"/>
</dbReference>
<dbReference type="Pfam" id="PF00482">
    <property type="entry name" value="T2SSF"/>
    <property type="match status" value="1"/>
</dbReference>